<dbReference type="AlphaFoldDB" id="A0A6M2DAT9"/>
<feature type="signal peptide" evidence="1">
    <location>
        <begin position="1"/>
        <end position="20"/>
    </location>
</feature>
<dbReference type="EMBL" id="GHWJ01010492">
    <property type="protein sequence ID" value="NOV43229.1"/>
    <property type="molecule type" value="Transcribed_RNA"/>
</dbReference>
<keyword evidence="1" id="KW-0732">Signal</keyword>
<name>A0A6M2DAT9_RHIMP</name>
<evidence type="ECO:0000256" key="1">
    <source>
        <dbReference type="SAM" id="SignalP"/>
    </source>
</evidence>
<proteinExistence type="predicted"/>
<protein>
    <submittedName>
        <fullName evidence="2">Putative secreted protein ovary overexpressed</fullName>
    </submittedName>
</protein>
<feature type="chain" id="PRO_5026711443" evidence="1">
    <location>
        <begin position="21"/>
        <end position="81"/>
    </location>
</feature>
<accession>A0A6M2DAT9</accession>
<organism evidence="2">
    <name type="scientific">Rhipicephalus microplus</name>
    <name type="common">Cattle tick</name>
    <name type="synonym">Boophilus microplus</name>
    <dbReference type="NCBI Taxonomy" id="6941"/>
    <lineage>
        <taxon>Eukaryota</taxon>
        <taxon>Metazoa</taxon>
        <taxon>Ecdysozoa</taxon>
        <taxon>Arthropoda</taxon>
        <taxon>Chelicerata</taxon>
        <taxon>Arachnida</taxon>
        <taxon>Acari</taxon>
        <taxon>Parasitiformes</taxon>
        <taxon>Ixodida</taxon>
        <taxon>Ixodoidea</taxon>
        <taxon>Ixodidae</taxon>
        <taxon>Rhipicephalinae</taxon>
        <taxon>Rhipicephalus</taxon>
        <taxon>Boophilus</taxon>
    </lineage>
</organism>
<evidence type="ECO:0000313" key="2">
    <source>
        <dbReference type="EMBL" id="NOV43229.1"/>
    </source>
</evidence>
<sequence length="81" mass="9532">MFCFFFFFFCLSSFSYFSSSKMVAPLRSVFSVFNESNFRSVDDDHEHFNAAILGNGEYSPFSSLHHFIQPRSRLHRTIDSR</sequence>
<reference evidence="2" key="1">
    <citation type="submission" date="2019-09" db="EMBL/GenBank/DDBJ databases">
        <title>Organ-specific transcriptomic study of the physiology of the cattle tick, Rhipicephalus microplus.</title>
        <authorList>
            <person name="Tirloni L."/>
            <person name="Braz G."/>
            <person name="Gandara A.C.P."/>
            <person name="Sabadin G.A."/>
            <person name="da Silva R.M."/>
            <person name="Guizzo M.G."/>
            <person name="Machado J.A."/>
            <person name="Costa E.P."/>
            <person name="Gomes H.F."/>
            <person name="Moraes J."/>
            <person name="Mota M.B.S."/>
            <person name="Mesquita R.D."/>
            <person name="Alvarenga P.H."/>
            <person name="Alves F."/>
            <person name="Seixas A."/>
            <person name="da Fonseca R.N."/>
            <person name="Fogaca A."/>
            <person name="Logullo C."/>
            <person name="Tanaka A."/>
            <person name="Daffre S."/>
            <person name="Termignoni C."/>
            <person name="Vaz I.S.Jr."/>
            <person name="Oliveira P.L."/>
            <person name="Ribeiro J.M."/>
        </authorList>
    </citation>
    <scope>NUCLEOTIDE SEQUENCE</scope>
    <source>
        <strain evidence="2">Porto Alegre</strain>
    </source>
</reference>